<dbReference type="PRINTS" id="PR00598">
    <property type="entry name" value="HTHMARR"/>
</dbReference>
<dbReference type="SUPFAM" id="SSF46785">
    <property type="entry name" value="Winged helix' DNA-binding domain"/>
    <property type="match status" value="1"/>
</dbReference>
<organism evidence="2 3">
    <name type="scientific">Chitinophaga oryziterrae</name>
    <dbReference type="NCBI Taxonomy" id="1031224"/>
    <lineage>
        <taxon>Bacteria</taxon>
        <taxon>Pseudomonadati</taxon>
        <taxon>Bacteroidota</taxon>
        <taxon>Chitinophagia</taxon>
        <taxon>Chitinophagales</taxon>
        <taxon>Chitinophagaceae</taxon>
        <taxon>Chitinophaga</taxon>
    </lineage>
</organism>
<accession>A0A6N8J9K5</accession>
<name>A0A6N8J9K5_9BACT</name>
<dbReference type="PROSITE" id="PS50995">
    <property type="entry name" value="HTH_MARR_2"/>
    <property type="match status" value="1"/>
</dbReference>
<dbReference type="AlphaFoldDB" id="A0A6N8J9K5"/>
<dbReference type="Pfam" id="PF13463">
    <property type="entry name" value="HTH_27"/>
    <property type="match status" value="1"/>
</dbReference>
<dbReference type="GO" id="GO:0003700">
    <property type="term" value="F:DNA-binding transcription factor activity"/>
    <property type="evidence" value="ECO:0007669"/>
    <property type="project" value="InterPro"/>
</dbReference>
<dbReference type="Proteomes" id="UP000468388">
    <property type="component" value="Unassembled WGS sequence"/>
</dbReference>
<dbReference type="RefSeq" id="WP_157300423.1">
    <property type="nucleotide sequence ID" value="NZ_BAAAZB010000006.1"/>
</dbReference>
<dbReference type="InterPro" id="IPR036390">
    <property type="entry name" value="WH_DNA-bd_sf"/>
</dbReference>
<keyword evidence="3" id="KW-1185">Reference proteome</keyword>
<sequence length="212" mass="24336">MNKAVELITEWGAFDEKHPNGDLEEFCRYYLSHKRENVENTPPGKFMPTSPDGMLMRLIGRIFKLHTLYTATIMEGTGINTIDEYSLLNTVQQLNEPRKTEAIYAALLELSTGTDMMNRLKKLGYISETDDKEDKRSKRIKVTPKGDKVLITCRKRVSLLATMLFHHVSEDDKRLCFQLLKSVDTKFTGLWQSHKGKSFEEIYAEVVKAPGE</sequence>
<protein>
    <submittedName>
        <fullName evidence="2">Winged helix DNA-binding protein</fullName>
    </submittedName>
</protein>
<feature type="domain" description="HTH marR-type" evidence="1">
    <location>
        <begin position="52"/>
        <end position="185"/>
    </location>
</feature>
<gene>
    <name evidence="2" type="ORF">GO495_14530</name>
</gene>
<dbReference type="EMBL" id="WRXO01000003">
    <property type="protein sequence ID" value="MVT41803.1"/>
    <property type="molecule type" value="Genomic_DNA"/>
</dbReference>
<reference evidence="2 3" key="1">
    <citation type="submission" date="2019-12" db="EMBL/GenBank/DDBJ databases">
        <title>The draft genomic sequence of strain Chitinophaga oryziterrae JCM 16595.</title>
        <authorList>
            <person name="Zhang X."/>
        </authorList>
    </citation>
    <scope>NUCLEOTIDE SEQUENCE [LARGE SCALE GENOMIC DNA]</scope>
    <source>
        <strain evidence="2 3">JCM 16595</strain>
    </source>
</reference>
<keyword evidence="2" id="KW-0238">DNA-binding</keyword>
<dbReference type="SMART" id="SM00347">
    <property type="entry name" value="HTH_MARR"/>
    <property type="match status" value="1"/>
</dbReference>
<dbReference type="InterPro" id="IPR000835">
    <property type="entry name" value="HTH_MarR-typ"/>
</dbReference>
<comment type="caution">
    <text evidence="2">The sequence shown here is derived from an EMBL/GenBank/DDBJ whole genome shotgun (WGS) entry which is preliminary data.</text>
</comment>
<evidence type="ECO:0000313" key="3">
    <source>
        <dbReference type="Proteomes" id="UP000468388"/>
    </source>
</evidence>
<evidence type="ECO:0000313" key="2">
    <source>
        <dbReference type="EMBL" id="MVT41803.1"/>
    </source>
</evidence>
<dbReference type="InterPro" id="IPR036388">
    <property type="entry name" value="WH-like_DNA-bd_sf"/>
</dbReference>
<evidence type="ECO:0000259" key="1">
    <source>
        <dbReference type="PROSITE" id="PS50995"/>
    </source>
</evidence>
<dbReference type="Gene3D" id="1.10.10.10">
    <property type="entry name" value="Winged helix-like DNA-binding domain superfamily/Winged helix DNA-binding domain"/>
    <property type="match status" value="1"/>
</dbReference>
<proteinExistence type="predicted"/>
<dbReference type="OrthoDB" id="961069at2"/>
<dbReference type="GO" id="GO:0003677">
    <property type="term" value="F:DNA binding"/>
    <property type="evidence" value="ECO:0007669"/>
    <property type="project" value="UniProtKB-KW"/>
</dbReference>